<protein>
    <submittedName>
        <fullName evidence="1">Uncharacterized protein</fullName>
    </submittedName>
</protein>
<name>A0ACC0ALA7_CATRO</name>
<organism evidence="1 2">
    <name type="scientific">Catharanthus roseus</name>
    <name type="common">Madagascar periwinkle</name>
    <name type="synonym">Vinca rosea</name>
    <dbReference type="NCBI Taxonomy" id="4058"/>
    <lineage>
        <taxon>Eukaryota</taxon>
        <taxon>Viridiplantae</taxon>
        <taxon>Streptophyta</taxon>
        <taxon>Embryophyta</taxon>
        <taxon>Tracheophyta</taxon>
        <taxon>Spermatophyta</taxon>
        <taxon>Magnoliopsida</taxon>
        <taxon>eudicotyledons</taxon>
        <taxon>Gunneridae</taxon>
        <taxon>Pentapetalae</taxon>
        <taxon>asterids</taxon>
        <taxon>lamiids</taxon>
        <taxon>Gentianales</taxon>
        <taxon>Apocynaceae</taxon>
        <taxon>Rauvolfioideae</taxon>
        <taxon>Vinceae</taxon>
        <taxon>Catharanthinae</taxon>
        <taxon>Catharanthus</taxon>
    </lineage>
</organism>
<gene>
    <name evidence="1" type="ORF">M9H77_20922</name>
</gene>
<sequence>MKRRDQAVHPYVKTSMDTTSIKKYRAQCYFIATRCDLNTTVKQRINKDKNNPNYYKKLPLFFPLSRGFKPNDKTEKSTTVNCQKNGKGNDDKNEPLPAAVVSVPPAEKQRRY</sequence>
<dbReference type="Proteomes" id="UP001060085">
    <property type="component" value="Linkage Group LG05"/>
</dbReference>
<comment type="caution">
    <text evidence="1">The sequence shown here is derived from an EMBL/GenBank/DDBJ whole genome shotgun (WGS) entry which is preliminary data.</text>
</comment>
<proteinExistence type="predicted"/>
<accession>A0ACC0ALA7</accession>
<evidence type="ECO:0000313" key="2">
    <source>
        <dbReference type="Proteomes" id="UP001060085"/>
    </source>
</evidence>
<keyword evidence="2" id="KW-1185">Reference proteome</keyword>
<dbReference type="EMBL" id="CM044705">
    <property type="protein sequence ID" value="KAI5661599.1"/>
    <property type="molecule type" value="Genomic_DNA"/>
</dbReference>
<evidence type="ECO:0000313" key="1">
    <source>
        <dbReference type="EMBL" id="KAI5661599.1"/>
    </source>
</evidence>
<reference evidence="2" key="1">
    <citation type="journal article" date="2023" name="Nat. Plants">
        <title>Single-cell RNA sequencing provides a high-resolution roadmap for understanding the multicellular compartmentation of specialized metabolism.</title>
        <authorList>
            <person name="Sun S."/>
            <person name="Shen X."/>
            <person name="Li Y."/>
            <person name="Li Y."/>
            <person name="Wang S."/>
            <person name="Li R."/>
            <person name="Zhang H."/>
            <person name="Shen G."/>
            <person name="Guo B."/>
            <person name="Wei J."/>
            <person name="Xu J."/>
            <person name="St-Pierre B."/>
            <person name="Chen S."/>
            <person name="Sun C."/>
        </authorList>
    </citation>
    <scope>NUCLEOTIDE SEQUENCE [LARGE SCALE GENOMIC DNA]</scope>
</reference>